<evidence type="ECO:0008006" key="3">
    <source>
        <dbReference type="Google" id="ProtNLM"/>
    </source>
</evidence>
<organism evidence="1 2">
    <name type="scientific">Candidatus Berkelbacteria bacterium RIFCSPHIGHO2_12_FULL_36_9</name>
    <dbReference type="NCBI Taxonomy" id="1797469"/>
    <lineage>
        <taxon>Bacteria</taxon>
        <taxon>Candidatus Berkelbacteria</taxon>
    </lineage>
</organism>
<dbReference type="InterPro" id="IPR022148">
    <property type="entry name" value="CopG_antitoxin"/>
</dbReference>
<evidence type="ECO:0000313" key="2">
    <source>
        <dbReference type="Proteomes" id="UP000176451"/>
    </source>
</evidence>
<sequence length="91" mass="10991">MKNLKRIPKFKSENEERNFWSRADSTQYLDYSKARRVKLSNLKPSTRKISFRIPEYLLEDLRQAANKRDIPYQSYMKKIIMRGLSNEKCTK</sequence>
<proteinExistence type="predicted"/>
<name>A0A1F5EGS9_9BACT</name>
<dbReference type="STRING" id="1797469.A3F08_01980"/>
<dbReference type="EMBL" id="MEZV01000033">
    <property type="protein sequence ID" value="OGD66627.1"/>
    <property type="molecule type" value="Genomic_DNA"/>
</dbReference>
<gene>
    <name evidence="1" type="ORF">A3F08_01980</name>
</gene>
<comment type="caution">
    <text evidence="1">The sequence shown here is derived from an EMBL/GenBank/DDBJ whole genome shotgun (WGS) entry which is preliminary data.</text>
</comment>
<reference evidence="1 2" key="1">
    <citation type="journal article" date="2016" name="Nat. Commun.">
        <title>Thousands of microbial genomes shed light on interconnected biogeochemical processes in an aquifer system.</title>
        <authorList>
            <person name="Anantharaman K."/>
            <person name="Brown C.T."/>
            <person name="Hug L.A."/>
            <person name="Sharon I."/>
            <person name="Castelle C.J."/>
            <person name="Probst A.J."/>
            <person name="Thomas B.C."/>
            <person name="Singh A."/>
            <person name="Wilkins M.J."/>
            <person name="Karaoz U."/>
            <person name="Brodie E.L."/>
            <person name="Williams K.H."/>
            <person name="Hubbard S.S."/>
            <person name="Banfield J.F."/>
        </authorList>
    </citation>
    <scope>NUCLEOTIDE SEQUENCE [LARGE SCALE GENOMIC DNA]</scope>
</reference>
<dbReference type="Proteomes" id="UP000176451">
    <property type="component" value="Unassembled WGS sequence"/>
</dbReference>
<protein>
    <recommendedName>
        <fullName evidence="3">CopG family transcriptional regulator</fullName>
    </recommendedName>
</protein>
<evidence type="ECO:0000313" key="1">
    <source>
        <dbReference type="EMBL" id="OGD66627.1"/>
    </source>
</evidence>
<dbReference type="Pfam" id="PF12441">
    <property type="entry name" value="CopG_antitoxin"/>
    <property type="match status" value="1"/>
</dbReference>
<dbReference type="AlphaFoldDB" id="A0A1F5EGS9"/>
<accession>A0A1F5EGS9</accession>